<reference evidence="2 3" key="1">
    <citation type="journal article" date="2022" name="bioRxiv">
        <title>Genomics of Preaxostyla Flagellates Illuminates Evolutionary Transitions and the Path Towards Mitochondrial Loss.</title>
        <authorList>
            <person name="Novak L.V.F."/>
            <person name="Treitli S.C."/>
            <person name="Pyrih J."/>
            <person name="Halakuc P."/>
            <person name="Pipaliya S.V."/>
            <person name="Vacek V."/>
            <person name="Brzon O."/>
            <person name="Soukal P."/>
            <person name="Eme L."/>
            <person name="Dacks J.B."/>
            <person name="Karnkowska A."/>
            <person name="Elias M."/>
            <person name="Hampl V."/>
        </authorList>
    </citation>
    <scope>NUCLEOTIDE SEQUENCE [LARGE SCALE GENOMIC DNA]</scope>
    <source>
        <strain evidence="2">NAU3</strain>
        <tissue evidence="2">Gut</tissue>
    </source>
</reference>
<dbReference type="PANTHER" id="PTHR43844">
    <property type="entry name" value="METHIONINE SYNTHASE"/>
    <property type="match status" value="1"/>
</dbReference>
<evidence type="ECO:0000259" key="1">
    <source>
        <dbReference type="Pfam" id="PF01717"/>
    </source>
</evidence>
<organism evidence="2 3">
    <name type="scientific">Blattamonas nauphoetae</name>
    <dbReference type="NCBI Taxonomy" id="2049346"/>
    <lineage>
        <taxon>Eukaryota</taxon>
        <taxon>Metamonada</taxon>
        <taxon>Preaxostyla</taxon>
        <taxon>Oxymonadida</taxon>
        <taxon>Blattamonas</taxon>
    </lineage>
</organism>
<keyword evidence="3" id="KW-1185">Reference proteome</keyword>
<dbReference type="Pfam" id="PF01717">
    <property type="entry name" value="Meth_synt_2"/>
    <property type="match status" value="1"/>
</dbReference>
<dbReference type="PANTHER" id="PTHR43844:SF1">
    <property type="entry name" value="METHIONINE SYNTHASE"/>
    <property type="match status" value="1"/>
</dbReference>
<dbReference type="CDD" id="cd03311">
    <property type="entry name" value="CIMS_C_terminal_like"/>
    <property type="match status" value="1"/>
</dbReference>
<dbReference type="InterPro" id="IPR038071">
    <property type="entry name" value="UROD/MetE-like_sf"/>
</dbReference>
<dbReference type="InterPro" id="IPR002629">
    <property type="entry name" value="Met_Synth_C/arc"/>
</dbReference>
<dbReference type="Proteomes" id="UP001281761">
    <property type="component" value="Unassembled WGS sequence"/>
</dbReference>
<sequence length="375" mass="41747">MSKINGPFRADHVGSYLRTQAIKDARIKKAAGEISAEQLKAVEDVEIADLVKKQAEAGLIAVTDGEFRRKWWHLDFLLGLNGVSHVQTEKGFNFHSCELPPENFKVTGRVSYNPDHTFFGHFDYLKSVVPAGCVAKQTIPSPVMLLYASDPGPFPPADYASADEFIEDVAKAYKQTIAEFYRRGCRYLQIDDTMWGLFSQILLSDAPEAQKAKILEDAERCVKVTNLALSGRPADLLVTMHICKGNFKSDYCFSGPYYPVADYIARLEVDAYFMEYDDERSGSFEALASIAKADTAGKKRIVLGVFSSKFAKLEDEAAIKARIDDAAKYFPKERLCLSTQCGYASTEDGNCLTEDEQYAKLNHIVKIAKDVFGSL</sequence>
<name>A0ABQ9XWN3_9EUKA</name>
<dbReference type="Gene3D" id="3.20.20.210">
    <property type="match status" value="1"/>
</dbReference>
<dbReference type="SUPFAM" id="SSF51726">
    <property type="entry name" value="UROD/MetE-like"/>
    <property type="match status" value="1"/>
</dbReference>
<protein>
    <submittedName>
        <fullName evidence="2">Vitamin B12 independent methionine synthase</fullName>
    </submittedName>
</protein>
<dbReference type="NCBIfam" id="NF005085">
    <property type="entry name" value="PRK06520.1"/>
    <property type="match status" value="1"/>
</dbReference>
<gene>
    <name evidence="2" type="ORF">BLNAU_9067</name>
</gene>
<evidence type="ECO:0000313" key="2">
    <source>
        <dbReference type="EMBL" id="KAK2955907.1"/>
    </source>
</evidence>
<dbReference type="EMBL" id="JARBJD010000061">
    <property type="protein sequence ID" value="KAK2955907.1"/>
    <property type="molecule type" value="Genomic_DNA"/>
</dbReference>
<feature type="domain" description="Cobalamin-independent methionine synthase MetE C-terminal/archaeal" evidence="1">
    <location>
        <begin position="12"/>
        <end position="369"/>
    </location>
</feature>
<proteinExistence type="predicted"/>
<evidence type="ECO:0000313" key="3">
    <source>
        <dbReference type="Proteomes" id="UP001281761"/>
    </source>
</evidence>
<comment type="caution">
    <text evidence="2">The sequence shown here is derived from an EMBL/GenBank/DDBJ whole genome shotgun (WGS) entry which is preliminary data.</text>
</comment>
<accession>A0ABQ9XWN3</accession>